<evidence type="ECO:0000256" key="1">
    <source>
        <dbReference type="ARBA" id="ARBA00004496"/>
    </source>
</evidence>
<feature type="domain" description="CFAP74 fourth Ig-like" evidence="7">
    <location>
        <begin position="128"/>
        <end position="201"/>
    </location>
</feature>
<feature type="domain" description="CFAP65 fourth Ig-like" evidence="6">
    <location>
        <begin position="341"/>
        <end position="432"/>
    </location>
</feature>
<evidence type="ECO:0000256" key="3">
    <source>
        <dbReference type="SAM" id="MobiDB-lite"/>
    </source>
</evidence>
<dbReference type="InterPro" id="IPR031549">
    <property type="entry name" value="ASH"/>
</dbReference>
<dbReference type="GO" id="GO:0031514">
    <property type="term" value="C:motile cilium"/>
    <property type="evidence" value="ECO:0007669"/>
    <property type="project" value="UniProtKB-SubCell"/>
</dbReference>
<dbReference type="Pfam" id="PF24507">
    <property type="entry name" value="Ig_CFAP65_4th"/>
    <property type="match status" value="1"/>
</dbReference>
<evidence type="ECO:0000259" key="4">
    <source>
        <dbReference type="Pfam" id="PF15780"/>
    </source>
</evidence>
<dbReference type="InterPro" id="IPR056344">
    <property type="entry name" value="Ig_CFAP65-like_9th"/>
</dbReference>
<dbReference type="Pfam" id="PF24291">
    <property type="entry name" value="Ig_CFAP65"/>
    <property type="match status" value="1"/>
</dbReference>
<evidence type="ECO:0000313" key="10">
    <source>
        <dbReference type="EMBL" id="KNC51840.1"/>
    </source>
</evidence>
<dbReference type="NCBIfam" id="NF012200">
    <property type="entry name" value="choice_anch_D"/>
    <property type="match status" value="2"/>
</dbReference>
<accession>A0A0L0DHY7</accession>
<dbReference type="GeneID" id="25566741"/>
<dbReference type="PANTHER" id="PTHR46127:SF1">
    <property type="entry name" value="CILIA- AND FLAGELLA-ASSOCIATED PROTEIN 65"/>
    <property type="match status" value="1"/>
</dbReference>
<dbReference type="Pfam" id="PF25249">
    <property type="entry name" value="Ig_CFAP65_7th"/>
    <property type="match status" value="1"/>
</dbReference>
<dbReference type="InterPro" id="IPR057470">
    <property type="entry name" value="Ig_CFAP65_7th"/>
</dbReference>
<evidence type="ECO:0000259" key="8">
    <source>
        <dbReference type="Pfam" id="PF24816"/>
    </source>
</evidence>
<dbReference type="Pfam" id="PF24816">
    <property type="entry name" value="Ig_CFAP65__9th"/>
    <property type="match status" value="1"/>
</dbReference>
<keyword evidence="2" id="KW-0963">Cytoplasm</keyword>
<dbReference type="OrthoDB" id="415597at2759"/>
<feature type="domain" description="CFAP65-like ninth Ig-like" evidence="8">
    <location>
        <begin position="1066"/>
        <end position="1242"/>
    </location>
</feature>
<dbReference type="eggNOG" id="ENOG502QSJW">
    <property type="taxonomic scope" value="Eukaryota"/>
</dbReference>
<dbReference type="Proteomes" id="UP000054408">
    <property type="component" value="Unassembled WGS sequence"/>
</dbReference>
<keyword evidence="11" id="KW-1185">Reference proteome</keyword>
<dbReference type="PANTHER" id="PTHR46127">
    <property type="entry name" value="CILIA- AND FLAGELLA-ASSOCIATED PROTEIN 65"/>
    <property type="match status" value="1"/>
</dbReference>
<gene>
    <name evidence="10" type="ORF">AMSG_07927</name>
</gene>
<dbReference type="Gene3D" id="2.60.40.10">
    <property type="entry name" value="Immunoglobulins"/>
    <property type="match status" value="6"/>
</dbReference>
<feature type="domain" description="CFAP65 seventh Ig-like" evidence="9">
    <location>
        <begin position="789"/>
        <end position="875"/>
    </location>
</feature>
<name>A0A0L0DHY7_THETB</name>
<comment type="subcellular location">
    <subcellularLocation>
        <location evidence="1">Cytoplasm</location>
    </subcellularLocation>
</comment>
<feature type="domain" description="Abnormal spindle-like microcephaly-associated protein ASH" evidence="4">
    <location>
        <begin position="234"/>
        <end position="304"/>
    </location>
</feature>
<feature type="domain" description="CFAP65 tenth Ig-like" evidence="5">
    <location>
        <begin position="1252"/>
        <end position="1370"/>
    </location>
</feature>
<dbReference type="InterPro" id="IPR056305">
    <property type="entry name" value="Ig_CFAP65_10th"/>
</dbReference>
<evidence type="ECO:0000259" key="7">
    <source>
        <dbReference type="Pfam" id="PF24798"/>
    </source>
</evidence>
<protein>
    <submittedName>
        <fullName evidence="10">Uncharacterized protein</fullName>
    </submittedName>
</protein>
<sequence>MSSPPLPIPTRQQRLETYGLDTVSSLVWSEWEVGGEYTKLLTIRNVTTDVVHLRYTLPATKYFSMAFPESFQLSPGIAVSLPIAFRPVELAEYEDVVMLEVRPTGSRRGGRFGIPVTAVLPHLALTAPRVVDLGFCSVKEAVSAKLTLKNDSEVPATFEAYVPPPFSVTPRIGALAPHSGVVLEVVFSPGEAAPFEATLSIDAVPDGASGDERLTSVYTTLHATGKYAFLAVSEPHVEFGDVYLSRTATRVLTLSNVSEVQTQFRVTHATAGSDLPFSISPSRGSVAAHSSINVQVAYKPQAAGLDSTSKFFFETPGGNAPAVMVSGRGAAPSIRLDKSGLAFGALTVGGRAVRVVTVANTSPVVANVAIESATSGVFQFSTTSLALEPYSEAKVQVEFCPHEPMNYARRVAFVVASGVPAYVDVVGTGYADGRRPPDMGLVHVARARKRALLGLGQLPPEALEDAMRGLTESDPVAGNVLLSLDNLSLSAVAESVGDEAASAAVQDPWVPYTHALGLASPHTLPPGVFAPLVTVAPSSLDFGAVPAVMRGGRGRDRLSAMPSASMRGFSVRNPTRGKMTVHARVTGGSAGADAFSLSVCEADVGPGGSVTFSVTFAPRHRDRFYGTSVELFVHYKSMRNFRLVSDATVVPPSYLVVPLLGHSYEGGAEKFMPQVAVVPAEEGVHFKPCVVGEAAYTTVSVVNTGSMPLKFDVGPVAGGEVIDVFPRTGIVDGGESRILSVGYLPDEAGLVEATMAIMINNSSANALEVALAGVCDAPRVVLESSRNGEASLYFKPTHIGSSTVRYFEVTNPGTLPLAFQWVVPSRYAEVLKVSPPSGVLSGGSEARVAFTFTPNSEAKFHMKASCFVMTLAADGAYAGREFELPAVPAPGTDDQSGWREHSLKLYGAGTSAALDFFPRSLDFGNSPVHEPSSGEIRVFNRGEADVGLYVYAAAVSESGTSMPGGQTRSLSGSSTNETLEVIQLSAEFVVVPSRSSASVGVTFAPRARAYYAYGVYCMVLPHESNVDKLSAGVGPDAAFEKYLRGGLGAAGQPLLMADVTGVGELPSLAVADCFVGRSPGKAVWWRRLSLDLLNIELAMNLSRAEEVFAATRENIVEAPMYAGLVSTLPTFDLDLGSGVAGSGASVVRLRFVNRGSTSVKFEFLYPSDLEWCDIQGLSEYDLDEELLRANKLFSFYPKSGHVAADGAINVELTYHHLVPGEHGIDVVLALERGKQVTLALQGVTHAPPPGPTLHFGTRGHFFEPVPIGVEEPFVQSYVLHNDAGTEVAWELENVDAALAAFRAENYDVDVLVPLMRSGRIEPRGSGMVRFVFAPLEAREYAFPLTVAMRNDDGIVVRQQIVFYGVGYHPSLHDVLPWTTAPPSTAPAAPSLGLAPTLPDGRINVVGYLTLERVWFGALPLHSINRCLVGVANPSAERRVAFEWLSLPAQVYGYELVAVEPSSGEIEAGGMVTCSVVFRPMQQPEIYELDIECRLKVLDGECSEGARAVEVHVEAEEVFAVDNSDPARFTGRAVAAGRRGALDSAPRRSRRSLVSRQGDVRGHGLGRPGSVASVRTLAGSSLARGRAAIGLRRAVKLGKVDGSDPLLEAGGSRLDGRIGVGSGSGRVEHVRSHSVWLHISAASFPVEVYKETYADFETFFVPRQTKRETWRTEAEKHEMPAATVSLIKRIQQTPSEEENKTVVKSVLSDILQDIIFDPDIQETIEAVERAPIPLFAQLTPQVPLSVVRSGRGRSESTSVSSIASESGESEQPVLSRFASFHREVASEVVSRGDGERAGFGGGEEAADVKDDEEVVREAVLSRASVVRVVGMDELLEGVFQGTIANLMAEVVDGGFDVLEAPKRVVGMDEVEEV</sequence>
<dbReference type="InterPro" id="IPR056310">
    <property type="entry name" value="Ig-CFAP74_4th"/>
</dbReference>
<dbReference type="OMA" id="QQLKVMV"/>
<evidence type="ECO:0000256" key="2">
    <source>
        <dbReference type="ARBA" id="ARBA00022490"/>
    </source>
</evidence>
<organism evidence="10 11">
    <name type="scientific">Thecamonas trahens ATCC 50062</name>
    <dbReference type="NCBI Taxonomy" id="461836"/>
    <lineage>
        <taxon>Eukaryota</taxon>
        <taxon>Apusozoa</taxon>
        <taxon>Apusomonadida</taxon>
        <taxon>Apusomonadidae</taxon>
        <taxon>Thecamonas</taxon>
    </lineage>
</organism>
<proteinExistence type="predicted"/>
<dbReference type="Pfam" id="PF15780">
    <property type="entry name" value="ASH"/>
    <property type="match status" value="1"/>
</dbReference>
<reference evidence="10 11" key="1">
    <citation type="submission" date="2010-05" db="EMBL/GenBank/DDBJ databases">
        <title>The Genome Sequence of Thecamonas trahens ATCC 50062.</title>
        <authorList>
            <consortium name="The Broad Institute Genome Sequencing Platform"/>
            <person name="Russ C."/>
            <person name="Cuomo C."/>
            <person name="Shea T."/>
            <person name="Young S.K."/>
            <person name="Zeng Q."/>
            <person name="Koehrsen M."/>
            <person name="Haas B."/>
            <person name="Borodovsky M."/>
            <person name="Guigo R."/>
            <person name="Alvarado L."/>
            <person name="Berlin A."/>
            <person name="Bochicchio J."/>
            <person name="Borenstein D."/>
            <person name="Chapman S."/>
            <person name="Chen Z."/>
            <person name="Freedman E."/>
            <person name="Gellesch M."/>
            <person name="Goldberg J."/>
            <person name="Griggs A."/>
            <person name="Gujja S."/>
            <person name="Heilman E."/>
            <person name="Heiman D."/>
            <person name="Hepburn T."/>
            <person name="Howarth C."/>
            <person name="Jen D."/>
            <person name="Larson L."/>
            <person name="Mehta T."/>
            <person name="Park D."/>
            <person name="Pearson M."/>
            <person name="Roberts A."/>
            <person name="Saif S."/>
            <person name="Shenoy N."/>
            <person name="Sisk P."/>
            <person name="Stolte C."/>
            <person name="Sykes S."/>
            <person name="Thomson T."/>
            <person name="Walk T."/>
            <person name="White J."/>
            <person name="Yandava C."/>
            <person name="Burger G."/>
            <person name="Gray M.W."/>
            <person name="Holland P.W.H."/>
            <person name="King N."/>
            <person name="Lang F.B.F."/>
            <person name="Roger A.J."/>
            <person name="Ruiz-Trillo I."/>
            <person name="Lander E."/>
            <person name="Nusbaum C."/>
        </authorList>
    </citation>
    <scope>NUCLEOTIDE SEQUENCE [LARGE SCALE GENOMIC DNA]</scope>
    <source>
        <strain evidence="10 11">ATCC 50062</strain>
    </source>
</reference>
<evidence type="ECO:0000313" key="11">
    <source>
        <dbReference type="Proteomes" id="UP000054408"/>
    </source>
</evidence>
<evidence type="ECO:0000259" key="6">
    <source>
        <dbReference type="Pfam" id="PF24507"/>
    </source>
</evidence>
<dbReference type="RefSeq" id="XP_013755705.1">
    <property type="nucleotide sequence ID" value="XM_013900251.1"/>
</dbReference>
<dbReference type="InterPro" id="IPR052614">
    <property type="entry name" value="CFAP65"/>
</dbReference>
<feature type="region of interest" description="Disordered" evidence="3">
    <location>
        <begin position="1539"/>
        <end position="1566"/>
    </location>
</feature>
<dbReference type="InterPro" id="IPR013783">
    <property type="entry name" value="Ig-like_fold"/>
</dbReference>
<dbReference type="InterPro" id="IPR058536">
    <property type="entry name" value="Ig_CFAP65_4th"/>
</dbReference>
<evidence type="ECO:0000259" key="5">
    <source>
        <dbReference type="Pfam" id="PF24291"/>
    </source>
</evidence>
<evidence type="ECO:0000259" key="9">
    <source>
        <dbReference type="Pfam" id="PF25249"/>
    </source>
</evidence>
<dbReference type="GO" id="GO:0005737">
    <property type="term" value="C:cytoplasm"/>
    <property type="evidence" value="ECO:0007669"/>
    <property type="project" value="UniProtKB-SubCell"/>
</dbReference>
<dbReference type="STRING" id="461836.A0A0L0DHY7"/>
<dbReference type="Pfam" id="PF24798">
    <property type="entry name" value="Ig-CFAP74_4th"/>
    <property type="match status" value="1"/>
</dbReference>
<dbReference type="EMBL" id="GL349470">
    <property type="protein sequence ID" value="KNC51840.1"/>
    <property type="molecule type" value="Genomic_DNA"/>
</dbReference>